<keyword evidence="8 11" id="KW-0472">Membrane</keyword>
<dbReference type="EMBL" id="CP119946">
    <property type="protein sequence ID" value="WFD00331.1"/>
    <property type="molecule type" value="Genomic_DNA"/>
</dbReference>
<dbReference type="Proteomes" id="UP001219567">
    <property type="component" value="Chromosome 4"/>
</dbReference>
<comment type="subcellular location">
    <subcellularLocation>
        <location evidence="1">Endoplasmic reticulum membrane</location>
        <topology evidence="1">Multi-pass membrane protein</topology>
    </subcellularLocation>
</comment>
<evidence type="ECO:0000256" key="2">
    <source>
        <dbReference type="ARBA" id="ARBA00004687"/>
    </source>
</evidence>
<evidence type="ECO:0000256" key="4">
    <source>
        <dbReference type="ARBA" id="ARBA00022502"/>
    </source>
</evidence>
<evidence type="ECO:0000256" key="9">
    <source>
        <dbReference type="ARBA" id="ARBA00023180"/>
    </source>
</evidence>
<dbReference type="Pfam" id="PF10510">
    <property type="entry name" value="PIG-S"/>
    <property type="match status" value="1"/>
</dbReference>
<dbReference type="PANTHER" id="PTHR21072">
    <property type="entry name" value="GPI TRANSAMIDASE COMPONENT PIG-S"/>
    <property type="match status" value="1"/>
</dbReference>
<keyword evidence="9" id="KW-0325">Glycoprotein</keyword>
<evidence type="ECO:0000256" key="10">
    <source>
        <dbReference type="SAM" id="MobiDB-lite"/>
    </source>
</evidence>
<keyword evidence="13" id="KW-1185">Reference proteome</keyword>
<dbReference type="GO" id="GO:0016255">
    <property type="term" value="P:attachment of GPI anchor to protein"/>
    <property type="evidence" value="ECO:0007669"/>
    <property type="project" value="InterPro"/>
</dbReference>
<evidence type="ECO:0000256" key="7">
    <source>
        <dbReference type="ARBA" id="ARBA00022989"/>
    </source>
</evidence>
<keyword evidence="6" id="KW-0256">Endoplasmic reticulum</keyword>
<evidence type="ECO:0000256" key="3">
    <source>
        <dbReference type="ARBA" id="ARBA00005316"/>
    </source>
</evidence>
<proteinExistence type="inferred from homology"/>
<accession>A0AAJ6CIJ8</accession>
<dbReference type="GO" id="GO:0006506">
    <property type="term" value="P:GPI anchor biosynthetic process"/>
    <property type="evidence" value="ECO:0007669"/>
    <property type="project" value="UniProtKB-KW"/>
</dbReference>
<evidence type="ECO:0000256" key="6">
    <source>
        <dbReference type="ARBA" id="ARBA00022824"/>
    </source>
</evidence>
<reference evidence="12 13" key="1">
    <citation type="submission" date="2023-03" db="EMBL/GenBank/DDBJ databases">
        <title>Mating type loci evolution in Malassezia.</title>
        <authorList>
            <person name="Coelho M.A."/>
        </authorList>
    </citation>
    <scope>NUCLEOTIDE SEQUENCE [LARGE SCALE GENOMIC DNA]</scope>
    <source>
        <strain evidence="12 13">CBS 9725</strain>
    </source>
</reference>
<evidence type="ECO:0008006" key="14">
    <source>
        <dbReference type="Google" id="ProtNLM"/>
    </source>
</evidence>
<dbReference type="AlphaFoldDB" id="A0AAJ6CIJ8"/>
<evidence type="ECO:0000256" key="11">
    <source>
        <dbReference type="SAM" id="Phobius"/>
    </source>
</evidence>
<organism evidence="12 13">
    <name type="scientific">Malassezia yamatoensis</name>
    <dbReference type="NCBI Taxonomy" id="253288"/>
    <lineage>
        <taxon>Eukaryota</taxon>
        <taxon>Fungi</taxon>
        <taxon>Dikarya</taxon>
        <taxon>Basidiomycota</taxon>
        <taxon>Ustilaginomycotina</taxon>
        <taxon>Malasseziomycetes</taxon>
        <taxon>Malasseziales</taxon>
        <taxon>Malasseziaceae</taxon>
        <taxon>Malassezia</taxon>
    </lineage>
</organism>
<evidence type="ECO:0000313" key="13">
    <source>
        <dbReference type="Proteomes" id="UP001219567"/>
    </source>
</evidence>
<comment type="similarity">
    <text evidence="3">Belongs to the PIGS family.</text>
</comment>
<gene>
    <name evidence="12" type="ORF">MYAM1_003079</name>
</gene>
<evidence type="ECO:0000256" key="8">
    <source>
        <dbReference type="ARBA" id="ARBA00023136"/>
    </source>
</evidence>
<feature type="transmembrane region" description="Helical" evidence="11">
    <location>
        <begin position="12"/>
        <end position="30"/>
    </location>
</feature>
<name>A0AAJ6CIJ8_9BASI</name>
<keyword evidence="4" id="KW-0337">GPI-anchor biosynthesis</keyword>
<dbReference type="PANTHER" id="PTHR21072:SF13">
    <property type="entry name" value="GPI TRANSAMIDASE COMPONENT PIG-S"/>
    <property type="match status" value="1"/>
</dbReference>
<evidence type="ECO:0000256" key="5">
    <source>
        <dbReference type="ARBA" id="ARBA00022692"/>
    </source>
</evidence>
<dbReference type="InterPro" id="IPR019540">
    <property type="entry name" value="PtdIno-glycan_biosynth_class_S"/>
</dbReference>
<feature type="region of interest" description="Disordered" evidence="10">
    <location>
        <begin position="277"/>
        <end position="312"/>
    </location>
</feature>
<comment type="pathway">
    <text evidence="2">Glycolipid biosynthesis; glycosylphosphatidylinositol-anchor biosynthesis.</text>
</comment>
<feature type="compositionally biased region" description="Low complexity" evidence="10">
    <location>
        <begin position="279"/>
        <end position="288"/>
    </location>
</feature>
<sequence length="521" mass="57885">MIESFQGASRRLVVLASFVLVILAALPLWWKTTTIVRLALPKAEIRRWEDRGIDLDHVPLTNPQAMCARISDIFKQMDPMNESCIVYQIRSKEWSCETESTTSDSSTSSRTYADIPITINPHVLQSAQTDYSAELQDLDTISANIVQILTPWFDGYGVDSSHPTTETDSTRIQYEKNLRVVFSLLNEDASHGGAASDWQLSEALQLLEHPPNETPASLTPVRPLLRLLRASEQLHTIQLESQIQWYAPLEFHPIAEKAKTPFASAVSAGIESVSHTQGSLQSSSLDSSETNHQTVADKFPDGDQSEMHASAESLETERQWFGNDVLASHTEYFASTDDVRVFINSAQWNLESYGVVDASIDSTRGGQAEDQTLHFVLFLPSNAHRPLRIRNVANDQVMLQPAWVVPQWGGVVVWNRASAPQGLSAPLTLQELEEPIQLFTRQLAQLLGVPLKYLDSETGTLELAMQGLTWRRIIESTRSSIETLGSIVRLVDKIPILGVDAAVQKQVQLALESLTNVCTCD</sequence>
<keyword evidence="7 11" id="KW-1133">Transmembrane helix</keyword>
<dbReference type="GO" id="GO:0042765">
    <property type="term" value="C:GPI-anchor transamidase complex"/>
    <property type="evidence" value="ECO:0007669"/>
    <property type="project" value="InterPro"/>
</dbReference>
<keyword evidence="5 11" id="KW-0812">Transmembrane</keyword>
<protein>
    <recommendedName>
        <fullName evidence="14">GPI transamidase component PIG-S</fullName>
    </recommendedName>
</protein>
<evidence type="ECO:0000313" key="12">
    <source>
        <dbReference type="EMBL" id="WFD00331.1"/>
    </source>
</evidence>
<evidence type="ECO:0000256" key="1">
    <source>
        <dbReference type="ARBA" id="ARBA00004477"/>
    </source>
</evidence>